<protein>
    <submittedName>
        <fullName evidence="2">Uncharacterized protein</fullName>
    </submittedName>
</protein>
<feature type="region of interest" description="Disordered" evidence="1">
    <location>
        <begin position="198"/>
        <end position="324"/>
    </location>
</feature>
<evidence type="ECO:0000313" key="2">
    <source>
        <dbReference type="EMBL" id="CAD2213898.1"/>
    </source>
</evidence>
<accession>A0A7G2C274</accession>
<feature type="compositionally biased region" description="Basic and acidic residues" evidence="1">
    <location>
        <begin position="24"/>
        <end position="38"/>
    </location>
</feature>
<proteinExistence type="predicted"/>
<feature type="compositionally biased region" description="Polar residues" evidence="1">
    <location>
        <begin position="65"/>
        <end position="76"/>
    </location>
</feature>
<sequence length="424" mass="48481">MWSSPTRSDGPPFLSQRGIVSSQERPEELPQVPRKKEPSPASRGPSQNSAPDTVDFNYPKDSAPYRSSSQRRNQSPAWRESVASRHASPTRDAVYTPNSTVSGYRPSSHVDEEREASEQARKFALVRALLNAQEEGARFVLLLEQLLLFRELSKKEFEARLRLLPKEEAEALRKRQAQRQKDREAEVWNVKELMAKAAKAVQTEKEREERDGRRREKEAQRRKEEEAARQARRDRDRPQPVRDFPAPAAHRATPPTSEVRRPRATPKPAERISPVRPSPIRPQPNANDLTGEVETPFSSQPNRATTNRSSEFPQNSVNRHVGPPNALEGDDIWMEIYQLQEAIGRVELRVQRLESVDVLTSLRRLRMRVNDLDRQAEEVERIRGDAPIHKYLEYKQQQQITNSHTKPIADKGTAGNSPSPAYVM</sequence>
<organism evidence="2 3">
    <name type="scientific">Angomonas deanei</name>
    <dbReference type="NCBI Taxonomy" id="59799"/>
    <lineage>
        <taxon>Eukaryota</taxon>
        <taxon>Discoba</taxon>
        <taxon>Euglenozoa</taxon>
        <taxon>Kinetoplastea</taxon>
        <taxon>Metakinetoplastina</taxon>
        <taxon>Trypanosomatida</taxon>
        <taxon>Trypanosomatidae</taxon>
        <taxon>Strigomonadinae</taxon>
        <taxon>Angomonas</taxon>
    </lineage>
</organism>
<feature type="compositionally biased region" description="Polar residues" evidence="1">
    <location>
        <begin position="296"/>
        <end position="318"/>
    </location>
</feature>
<dbReference type="Proteomes" id="UP000515908">
    <property type="component" value="Chromosome 02"/>
</dbReference>
<feature type="compositionally biased region" description="Low complexity" evidence="1">
    <location>
        <begin position="245"/>
        <end position="256"/>
    </location>
</feature>
<dbReference type="AlphaFoldDB" id="A0A7G2C274"/>
<keyword evidence="3" id="KW-1185">Reference proteome</keyword>
<gene>
    <name evidence="2" type="ORF">ADEAN_000134200</name>
</gene>
<reference evidence="2 3" key="1">
    <citation type="submission" date="2020-08" db="EMBL/GenBank/DDBJ databases">
        <authorList>
            <person name="Newling K."/>
            <person name="Davey J."/>
            <person name="Forrester S."/>
        </authorList>
    </citation>
    <scope>NUCLEOTIDE SEQUENCE [LARGE SCALE GENOMIC DNA]</scope>
    <source>
        <strain evidence="3">Crithidia deanei Carvalho (ATCC PRA-265)</strain>
    </source>
</reference>
<feature type="compositionally biased region" description="Polar residues" evidence="1">
    <location>
        <begin position="414"/>
        <end position="424"/>
    </location>
</feature>
<feature type="region of interest" description="Disordered" evidence="1">
    <location>
        <begin position="398"/>
        <end position="424"/>
    </location>
</feature>
<feature type="region of interest" description="Disordered" evidence="1">
    <location>
        <begin position="1"/>
        <end position="115"/>
    </location>
</feature>
<name>A0A7G2C274_9TRYP</name>
<feature type="compositionally biased region" description="Basic and acidic residues" evidence="1">
    <location>
        <begin position="202"/>
        <end position="240"/>
    </location>
</feature>
<dbReference type="EMBL" id="LR877146">
    <property type="protein sequence ID" value="CAD2213898.1"/>
    <property type="molecule type" value="Genomic_DNA"/>
</dbReference>
<evidence type="ECO:0000256" key="1">
    <source>
        <dbReference type="SAM" id="MobiDB-lite"/>
    </source>
</evidence>
<evidence type="ECO:0000313" key="3">
    <source>
        <dbReference type="Proteomes" id="UP000515908"/>
    </source>
</evidence>
<dbReference type="VEuPathDB" id="TriTrypDB:ADEAN_000134200"/>